<accession>A0AC35FB91</accession>
<reference evidence="2" key="1">
    <citation type="submission" date="2022-11" db="UniProtKB">
        <authorList>
            <consortium name="WormBaseParasite"/>
        </authorList>
    </citation>
    <scope>IDENTIFICATION</scope>
</reference>
<name>A0AC35FB91_9BILA</name>
<proteinExistence type="predicted"/>
<sequence>MSGYNVSSSMHQQARSPGRPSSSSVGGNHLSTTGAEGSSTITVLRPYVAGAPPAVARRVLVPTHSRSVAGTLAAPNYRYGPSKVNAVSRLEHVPEDKDAAKKNNGLPFSTDSANRMYRSNDKSRGLRHFSTKVCEKVKEKGRTNYNEVADELVAEYFDSLATPPQSVEKQQYDMKNIRRRVYDALNVLMAMNIIEKEKKEIRWVGLPTSSHQECRRYEEEKIQRQESIRKKTEQLQELVIQLVAYRTLVQRNRDNERIHGRPADSKIIYLPFIVINTSRETVVDCSIASDKTEFLFHFDQPFEIHDDIEILKRLGLSYGLDKSDVAPEFRQHIKGCLPPALQNYADEIMDGNLKANLPQPQPSPQLPQQQKTAVPAAVTSPVERKVPIVRPINSGVRAIVPASSRGARTVIRPRGGPTYHRAPPHRLSGQPYTIPPSSANVYRSVAQQHYALPPNRASTGQRYVQRTAPRLQTSYTTTIHELAPSDPGLQYEDDGVYGEEYEEQY</sequence>
<evidence type="ECO:0000313" key="1">
    <source>
        <dbReference type="Proteomes" id="UP000887580"/>
    </source>
</evidence>
<protein>
    <submittedName>
        <fullName evidence="2">Transcription factor Dp-1</fullName>
    </submittedName>
</protein>
<evidence type="ECO:0000313" key="2">
    <source>
        <dbReference type="WBParaSite" id="PS1159_v2.g15019.t1"/>
    </source>
</evidence>
<dbReference type="WBParaSite" id="PS1159_v2.g15019.t1">
    <property type="protein sequence ID" value="PS1159_v2.g15019.t1"/>
    <property type="gene ID" value="PS1159_v2.g15019"/>
</dbReference>
<organism evidence="1 2">
    <name type="scientific">Panagrolaimus sp. PS1159</name>
    <dbReference type="NCBI Taxonomy" id="55785"/>
    <lineage>
        <taxon>Eukaryota</taxon>
        <taxon>Metazoa</taxon>
        <taxon>Ecdysozoa</taxon>
        <taxon>Nematoda</taxon>
        <taxon>Chromadorea</taxon>
        <taxon>Rhabditida</taxon>
        <taxon>Tylenchina</taxon>
        <taxon>Panagrolaimomorpha</taxon>
        <taxon>Panagrolaimoidea</taxon>
        <taxon>Panagrolaimidae</taxon>
        <taxon>Panagrolaimus</taxon>
    </lineage>
</organism>
<dbReference type="Proteomes" id="UP000887580">
    <property type="component" value="Unplaced"/>
</dbReference>